<accession>A0A834ANB9</accession>
<comment type="caution">
    <text evidence="1">The sequence shown here is derived from an EMBL/GenBank/DDBJ whole genome shotgun (WGS) entry which is preliminary data.</text>
</comment>
<evidence type="ECO:0000313" key="2">
    <source>
        <dbReference type="Proteomes" id="UP000664940"/>
    </source>
</evidence>
<name>A0A834ANB9_9CHIR</name>
<dbReference type="AlphaFoldDB" id="A0A834ANB9"/>
<organism evidence="1 2">
    <name type="scientific">Phyllostomus discolor</name>
    <name type="common">pale spear-nosed bat</name>
    <dbReference type="NCBI Taxonomy" id="89673"/>
    <lineage>
        <taxon>Eukaryota</taxon>
        <taxon>Metazoa</taxon>
        <taxon>Chordata</taxon>
        <taxon>Craniata</taxon>
        <taxon>Vertebrata</taxon>
        <taxon>Euteleostomi</taxon>
        <taxon>Mammalia</taxon>
        <taxon>Eutheria</taxon>
        <taxon>Laurasiatheria</taxon>
        <taxon>Chiroptera</taxon>
        <taxon>Yangochiroptera</taxon>
        <taxon>Phyllostomidae</taxon>
        <taxon>Phyllostominae</taxon>
        <taxon>Phyllostomus</taxon>
    </lineage>
</organism>
<reference evidence="1 2" key="1">
    <citation type="journal article" date="2020" name="Nature">
        <title>Six reference-quality genomes reveal evolution of bat adaptations.</title>
        <authorList>
            <person name="Jebb D."/>
            <person name="Huang Z."/>
            <person name="Pippel M."/>
            <person name="Hughes G.M."/>
            <person name="Lavrichenko K."/>
            <person name="Devanna P."/>
            <person name="Winkler S."/>
            <person name="Jermiin L.S."/>
            <person name="Skirmuntt E.C."/>
            <person name="Katzourakis A."/>
            <person name="Burkitt-Gray L."/>
            <person name="Ray D.A."/>
            <person name="Sullivan K.A.M."/>
            <person name="Roscito J.G."/>
            <person name="Kirilenko B.M."/>
            <person name="Davalos L.M."/>
            <person name="Corthals A.P."/>
            <person name="Power M.L."/>
            <person name="Jones G."/>
            <person name="Ransome R.D."/>
            <person name="Dechmann D.K.N."/>
            <person name="Locatelli A.G."/>
            <person name="Puechmaille S.J."/>
            <person name="Fedrigo O."/>
            <person name="Jarvis E.D."/>
            <person name="Hiller M."/>
            <person name="Vernes S.C."/>
            <person name="Myers E.W."/>
            <person name="Teeling E.C."/>
        </authorList>
    </citation>
    <scope>NUCLEOTIDE SEQUENCE [LARGE SCALE GENOMIC DNA]</scope>
    <source>
        <strain evidence="1">Bat1K_MPI-CBG_1</strain>
    </source>
</reference>
<protein>
    <submittedName>
        <fullName evidence="1">Uncharacterized protein</fullName>
    </submittedName>
</protein>
<proteinExistence type="predicted"/>
<sequence>MRWSKKGHSEKTSYTLEKPTREGLLKAVRYRLRAVDQKQGLQARVVPVCAVAVNNQACYWPKLISGGEVIEDLHSGDAVRGQCCQELRQIQQNPQQHTKLGGPKNTLVSNKNKDKVVSMHLSRKVNIPGHLGKEDR</sequence>
<gene>
    <name evidence="1" type="ORF">HJG60_010537</name>
</gene>
<evidence type="ECO:0000313" key="1">
    <source>
        <dbReference type="EMBL" id="KAF6114572.1"/>
    </source>
</evidence>
<dbReference type="EMBL" id="JABVXQ010000004">
    <property type="protein sequence ID" value="KAF6114572.1"/>
    <property type="molecule type" value="Genomic_DNA"/>
</dbReference>
<dbReference type="Proteomes" id="UP000664940">
    <property type="component" value="Unassembled WGS sequence"/>
</dbReference>